<dbReference type="AlphaFoldDB" id="A0A3B3T7S6"/>
<evidence type="ECO:0000256" key="8">
    <source>
        <dbReference type="ARBA" id="ARBA00022771"/>
    </source>
</evidence>
<evidence type="ECO:0000256" key="7">
    <source>
        <dbReference type="ARBA" id="ARBA00022763"/>
    </source>
</evidence>
<keyword evidence="11" id="KW-0805">Transcription regulation</keyword>
<evidence type="ECO:0000256" key="10">
    <source>
        <dbReference type="ARBA" id="ARBA00022843"/>
    </source>
</evidence>
<keyword evidence="3" id="KW-0963">Cytoplasm</keyword>
<evidence type="ECO:0000256" key="12">
    <source>
        <dbReference type="ARBA" id="ARBA00023054"/>
    </source>
</evidence>
<keyword evidence="14" id="KW-0804">Transcription</keyword>
<keyword evidence="7" id="KW-0227">DNA damage</keyword>
<name>A0A3B3T7S6_9TELE</name>
<evidence type="ECO:0000256" key="21">
    <source>
        <dbReference type="SAM" id="Coils"/>
    </source>
</evidence>
<dbReference type="GO" id="GO:0043123">
    <property type="term" value="P:positive regulation of canonical NF-kappaB signal transduction"/>
    <property type="evidence" value="ECO:0007669"/>
    <property type="project" value="TreeGrafter"/>
</dbReference>
<keyword evidence="13" id="KW-1015">Disulfide bond</keyword>
<evidence type="ECO:0000256" key="20">
    <source>
        <dbReference type="PROSITE-ProRule" id="PRU01142"/>
    </source>
</evidence>
<evidence type="ECO:0000256" key="2">
    <source>
        <dbReference type="ARBA" id="ARBA00004496"/>
    </source>
</evidence>
<evidence type="ECO:0000256" key="22">
    <source>
        <dbReference type="SAM" id="MobiDB-lite"/>
    </source>
</evidence>
<dbReference type="Pfam" id="PF16516">
    <property type="entry name" value="CC2-LZ"/>
    <property type="match status" value="1"/>
</dbReference>
<dbReference type="InterPro" id="IPR021063">
    <property type="entry name" value="NEMO_N"/>
</dbReference>
<evidence type="ECO:0000256" key="19">
    <source>
        <dbReference type="ARBA" id="ARBA00043239"/>
    </source>
</evidence>
<dbReference type="Ensembl" id="ENSPKIT00000019699.1">
    <property type="protein sequence ID" value="ENSPKIP00000038705.1"/>
    <property type="gene ID" value="ENSPKIG00000016357.1"/>
</dbReference>
<evidence type="ECO:0000313" key="24">
    <source>
        <dbReference type="Ensembl" id="ENSPKIP00000038705.1"/>
    </source>
</evidence>
<dbReference type="GO" id="GO:0005634">
    <property type="term" value="C:nucleus"/>
    <property type="evidence" value="ECO:0007669"/>
    <property type="project" value="UniProtKB-SubCell"/>
</dbReference>
<feature type="region of interest" description="Disordered" evidence="22">
    <location>
        <begin position="590"/>
        <end position="627"/>
    </location>
</feature>
<feature type="region of interest" description="Disordered" evidence="22">
    <location>
        <begin position="135"/>
        <end position="184"/>
    </location>
</feature>
<dbReference type="InterPro" id="IPR051301">
    <property type="entry name" value="Optineurin/NFkB_EssMod"/>
</dbReference>
<reference evidence="24" key="2">
    <citation type="submission" date="2025-09" db="UniProtKB">
        <authorList>
            <consortium name="Ensembl"/>
        </authorList>
    </citation>
    <scope>IDENTIFICATION</scope>
</reference>
<dbReference type="CDD" id="cd09803">
    <property type="entry name" value="UBAN"/>
    <property type="match status" value="1"/>
</dbReference>
<evidence type="ECO:0000259" key="23">
    <source>
        <dbReference type="PROSITE" id="PS51801"/>
    </source>
</evidence>
<dbReference type="FunFam" id="1.20.5.390:FF:000002">
    <property type="entry name" value="NF-kappa-B essential modulator isoform X1"/>
    <property type="match status" value="1"/>
</dbReference>
<dbReference type="GO" id="GO:0008385">
    <property type="term" value="C:IkappaB kinase complex"/>
    <property type="evidence" value="ECO:0007669"/>
    <property type="project" value="TreeGrafter"/>
</dbReference>
<accession>A0A3B3T7S6</accession>
<evidence type="ECO:0000256" key="3">
    <source>
        <dbReference type="ARBA" id="ARBA00022490"/>
    </source>
</evidence>
<protein>
    <recommendedName>
        <fullName evidence="16">NF-kappa-B essential modulator</fullName>
    </recommendedName>
    <alternativeName>
        <fullName evidence="18">IkB kinase-associated protein 1</fullName>
    </alternativeName>
    <alternativeName>
        <fullName evidence="19">Inhibitor of nuclear factor kappa-B kinase subunit gamma</fullName>
    </alternativeName>
    <alternativeName>
        <fullName evidence="17">NF-kappa-B essential modifier</fullName>
    </alternativeName>
</protein>
<proteinExistence type="predicted"/>
<sequence length="666" mass="76079">MSANDFGPQSLCLTQVMVQPQGPLGSVLQWDMAGREVLGSSSQESLETASQGSAGVPELADSEVVQRLMGDNQKLRDALRNSNIALRERCEEIKEWQQRLRAEKNVLGHRFQEAKNLVERLVRENQALQDQLRLMSQRKSEEQSVPQAGKQLRNCHEPSEEAEGEEERIGEKQTGPQSLPMEGGNEVLKLLRNHKEKLEERMRELKCRNETLLKEMEEGQNEMKNLRATNAQLQSRLGQVKGCGVTQEVLVCCDAQVTSSHSLPGPTAPVTPSTQLVQLSKQLQATQNRYKELQEKLDSLQKTSFQQDKNEMLLKQRENECAQLTKDCDMLKAQVTSLLGELREKQSCLEKSEEERARLEEKLNRVQEALQNMEQESKQMKSQHSVTVDTLRLQTQNLEMALKTERQVLTEDKRKLAQLQHAYTQLYQDYDSKLKNESQAKQRDGEVEDLARRLVEAEQALALKQDLIDKLKEEVEQQKGTLETVPVLTAQAEIYKADFLAEREAREKLHQRKEELQDKLNRTLAEMDRLRLEGTSRARMEEMQQRHIEDYRAAHTLLPPMSVKGRGPDEDTLSPTCPCSCEPVSPVTTRKHPHLCTDSPQWKKQRSNRAEQGGFPGATIPFSPAQPPSFRMQNLSEELPDYRCPKCQYQAPDMDTLQIHVTDCID</sequence>
<keyword evidence="6" id="KW-0479">Metal-binding</keyword>
<dbReference type="InterPro" id="IPR032419">
    <property type="entry name" value="CC2-LZ_dom"/>
</dbReference>
<dbReference type="PANTHER" id="PTHR31553">
    <property type="entry name" value="NF-KAPPA-B ESSENTIAL MODULATOR"/>
    <property type="match status" value="1"/>
</dbReference>
<dbReference type="Pfam" id="PF18414">
    <property type="entry name" value="zf_C2H2_10"/>
    <property type="match status" value="1"/>
</dbReference>
<dbReference type="GO" id="GO:0008270">
    <property type="term" value="F:zinc ion binding"/>
    <property type="evidence" value="ECO:0007669"/>
    <property type="project" value="UniProtKB-KW"/>
</dbReference>
<keyword evidence="10" id="KW-0832">Ubl conjugation</keyword>
<feature type="domain" description="CCHC NOA-type" evidence="23">
    <location>
        <begin position="636"/>
        <end position="666"/>
    </location>
</feature>
<evidence type="ECO:0000256" key="4">
    <source>
        <dbReference type="ARBA" id="ARBA00022499"/>
    </source>
</evidence>
<evidence type="ECO:0000256" key="6">
    <source>
        <dbReference type="ARBA" id="ARBA00022723"/>
    </source>
</evidence>
<dbReference type="Gene3D" id="1.20.5.990">
    <property type="entry name" value="Nemo cc2-lz domain - 1d5 darpin complex"/>
    <property type="match status" value="1"/>
</dbReference>
<dbReference type="Pfam" id="PF11577">
    <property type="entry name" value="NEMO"/>
    <property type="match status" value="1"/>
</dbReference>
<keyword evidence="5" id="KW-0597">Phosphoprotein</keyword>
<comment type="subcellular location">
    <subcellularLocation>
        <location evidence="2">Cytoplasm</location>
    </subcellularLocation>
    <subcellularLocation>
        <location evidence="1">Nucleus</location>
    </subcellularLocation>
</comment>
<keyword evidence="4" id="KW-1017">Isopeptide bond</keyword>
<keyword evidence="25" id="KW-1185">Reference proteome</keyword>
<evidence type="ECO:0000256" key="9">
    <source>
        <dbReference type="ARBA" id="ARBA00022833"/>
    </source>
</evidence>
<dbReference type="Gene3D" id="1.20.5.390">
    <property type="entry name" value="L1 transposable element, trimerization domain"/>
    <property type="match status" value="2"/>
</dbReference>
<dbReference type="Proteomes" id="UP000261540">
    <property type="component" value="Unplaced"/>
</dbReference>
<evidence type="ECO:0000256" key="17">
    <source>
        <dbReference type="ARBA" id="ARBA00041525"/>
    </source>
</evidence>
<keyword evidence="12 21" id="KW-0175">Coiled coil</keyword>
<dbReference type="PROSITE" id="PS51801">
    <property type="entry name" value="ZF_CCHC_NOA"/>
    <property type="match status" value="1"/>
</dbReference>
<evidence type="ECO:0000256" key="18">
    <source>
        <dbReference type="ARBA" id="ARBA00041660"/>
    </source>
</evidence>
<evidence type="ECO:0000256" key="15">
    <source>
        <dbReference type="ARBA" id="ARBA00023242"/>
    </source>
</evidence>
<dbReference type="FunFam" id="1.20.5.990:FF:000003">
    <property type="entry name" value="NF-kappa-B essential modulator isoform X1"/>
    <property type="match status" value="1"/>
</dbReference>
<dbReference type="STRING" id="1676925.ENSPKIP00000038705"/>
<organism evidence="24 25">
    <name type="scientific">Paramormyrops kingsleyae</name>
    <dbReference type="NCBI Taxonomy" id="1676925"/>
    <lineage>
        <taxon>Eukaryota</taxon>
        <taxon>Metazoa</taxon>
        <taxon>Chordata</taxon>
        <taxon>Craniata</taxon>
        <taxon>Vertebrata</taxon>
        <taxon>Euteleostomi</taxon>
        <taxon>Actinopterygii</taxon>
        <taxon>Neopterygii</taxon>
        <taxon>Teleostei</taxon>
        <taxon>Osteoglossocephala</taxon>
        <taxon>Osteoglossomorpha</taxon>
        <taxon>Osteoglossiformes</taxon>
        <taxon>Mormyridae</taxon>
        <taxon>Paramormyrops</taxon>
    </lineage>
</organism>
<keyword evidence="15" id="KW-0539">Nucleus</keyword>
<reference evidence="24" key="1">
    <citation type="submission" date="2025-08" db="UniProtKB">
        <authorList>
            <consortium name="Ensembl"/>
        </authorList>
    </citation>
    <scope>IDENTIFICATION</scope>
</reference>
<evidence type="ECO:0000256" key="14">
    <source>
        <dbReference type="ARBA" id="ARBA00023163"/>
    </source>
</evidence>
<feature type="coiled-coil region" evidence="21">
    <location>
        <begin position="276"/>
        <end position="383"/>
    </location>
</feature>
<evidence type="ECO:0000256" key="11">
    <source>
        <dbReference type="ARBA" id="ARBA00023015"/>
    </source>
</evidence>
<evidence type="ECO:0000256" key="16">
    <source>
        <dbReference type="ARBA" id="ARBA00040893"/>
    </source>
</evidence>
<dbReference type="GeneTree" id="ENSGT00530000063808"/>
<dbReference type="InterPro" id="IPR034735">
    <property type="entry name" value="NEMO_ZF"/>
</dbReference>
<keyword evidence="8 20" id="KW-0863">Zinc-finger</keyword>
<keyword evidence="9" id="KW-0862">Zinc</keyword>
<evidence type="ECO:0000256" key="5">
    <source>
        <dbReference type="ARBA" id="ARBA00022553"/>
    </source>
</evidence>
<feature type="coiled-coil region" evidence="21">
    <location>
        <begin position="440"/>
        <end position="533"/>
    </location>
</feature>
<evidence type="ECO:0000256" key="13">
    <source>
        <dbReference type="ARBA" id="ARBA00023157"/>
    </source>
</evidence>
<dbReference type="GO" id="GO:0070530">
    <property type="term" value="F:K63-linked polyubiquitin modification-dependent protein binding"/>
    <property type="evidence" value="ECO:0007669"/>
    <property type="project" value="InterPro"/>
</dbReference>
<dbReference type="GO" id="GO:0006974">
    <property type="term" value="P:DNA damage response"/>
    <property type="evidence" value="ECO:0007669"/>
    <property type="project" value="UniProtKB-KW"/>
</dbReference>
<dbReference type="PANTHER" id="PTHR31553:SF3">
    <property type="entry name" value="NF-KAPPA-B ESSENTIAL MODULATOR"/>
    <property type="match status" value="1"/>
</dbReference>
<evidence type="ECO:0000256" key="1">
    <source>
        <dbReference type="ARBA" id="ARBA00004123"/>
    </source>
</evidence>
<evidence type="ECO:0000313" key="25">
    <source>
        <dbReference type="Proteomes" id="UP000261540"/>
    </source>
</evidence>